<dbReference type="SUPFAM" id="SSF48150">
    <property type="entry name" value="DNA-glycosylase"/>
    <property type="match status" value="1"/>
</dbReference>
<keyword evidence="4" id="KW-0227">DNA damage</keyword>
<dbReference type="Pfam" id="PF00730">
    <property type="entry name" value="HhH-GPD"/>
    <property type="match status" value="1"/>
</dbReference>
<dbReference type="PANTHER" id="PTHR43003:SF5">
    <property type="entry name" value="DNA-3-METHYLADENINE GLYCOSYLASE"/>
    <property type="match status" value="1"/>
</dbReference>
<dbReference type="GO" id="GO:0032993">
    <property type="term" value="C:protein-DNA complex"/>
    <property type="evidence" value="ECO:0007669"/>
    <property type="project" value="TreeGrafter"/>
</dbReference>
<evidence type="ECO:0000256" key="3">
    <source>
        <dbReference type="ARBA" id="ARBA00012000"/>
    </source>
</evidence>
<dbReference type="CDD" id="cd00056">
    <property type="entry name" value="ENDO3c"/>
    <property type="match status" value="1"/>
</dbReference>
<organism evidence="7 8">
    <name type="scientific">Aliikangiella marina</name>
    <dbReference type="NCBI Taxonomy" id="1712262"/>
    <lineage>
        <taxon>Bacteria</taxon>
        <taxon>Pseudomonadati</taxon>
        <taxon>Pseudomonadota</taxon>
        <taxon>Gammaproteobacteria</taxon>
        <taxon>Oceanospirillales</taxon>
        <taxon>Pleioneaceae</taxon>
        <taxon>Aliikangiella</taxon>
    </lineage>
</organism>
<protein>
    <recommendedName>
        <fullName evidence="3">DNA-3-methyladenine glycosylase II</fullName>
        <ecNumber evidence="3">3.2.2.21</ecNumber>
    </recommendedName>
</protein>
<dbReference type="GO" id="GO:0006307">
    <property type="term" value="P:DNA alkylation repair"/>
    <property type="evidence" value="ECO:0007669"/>
    <property type="project" value="TreeGrafter"/>
</dbReference>
<dbReference type="InterPro" id="IPR003265">
    <property type="entry name" value="HhH-GPD_domain"/>
</dbReference>
<evidence type="ECO:0000259" key="6">
    <source>
        <dbReference type="SMART" id="SM00478"/>
    </source>
</evidence>
<dbReference type="EMBL" id="VIKR01000007">
    <property type="protein sequence ID" value="TQV70942.1"/>
    <property type="molecule type" value="Genomic_DNA"/>
</dbReference>
<feature type="domain" description="HhH-GPD" evidence="6">
    <location>
        <begin position="49"/>
        <end position="201"/>
    </location>
</feature>
<evidence type="ECO:0000313" key="7">
    <source>
        <dbReference type="EMBL" id="TQV70942.1"/>
    </source>
</evidence>
<dbReference type="GO" id="GO:0032131">
    <property type="term" value="F:alkylated DNA binding"/>
    <property type="evidence" value="ECO:0007669"/>
    <property type="project" value="TreeGrafter"/>
</dbReference>
<keyword evidence="8" id="KW-1185">Reference proteome</keyword>
<dbReference type="GO" id="GO:0008725">
    <property type="term" value="F:DNA-3-methyladenine glycosylase activity"/>
    <property type="evidence" value="ECO:0007669"/>
    <property type="project" value="TreeGrafter"/>
</dbReference>
<dbReference type="Gene3D" id="1.10.340.30">
    <property type="entry name" value="Hypothetical protein, domain 2"/>
    <property type="match status" value="1"/>
</dbReference>
<dbReference type="InterPro" id="IPR051912">
    <property type="entry name" value="Alkylbase_DNA_Glycosylase/TA"/>
</dbReference>
<dbReference type="GO" id="GO:0043916">
    <property type="term" value="F:DNA-7-methylguanine glycosylase activity"/>
    <property type="evidence" value="ECO:0007669"/>
    <property type="project" value="TreeGrafter"/>
</dbReference>
<reference evidence="7 8" key="1">
    <citation type="submission" date="2019-06" db="EMBL/GenBank/DDBJ databases">
        <title>Draft genome of Aliikangiella marina GYP-15.</title>
        <authorList>
            <person name="Wang G."/>
        </authorList>
    </citation>
    <scope>NUCLEOTIDE SEQUENCE [LARGE SCALE GENOMIC DNA]</scope>
    <source>
        <strain evidence="7 8">GYP-15</strain>
    </source>
</reference>
<evidence type="ECO:0000256" key="2">
    <source>
        <dbReference type="ARBA" id="ARBA00010817"/>
    </source>
</evidence>
<gene>
    <name evidence="7" type="ORF">FLL45_21690</name>
</gene>
<accession>A0A545T157</accession>
<keyword evidence="5" id="KW-0234">DNA repair</keyword>
<proteinExistence type="inferred from homology"/>
<dbReference type="RefSeq" id="WP_142944159.1">
    <property type="nucleotide sequence ID" value="NZ_VIKR01000007.1"/>
</dbReference>
<dbReference type="GO" id="GO:0006285">
    <property type="term" value="P:base-excision repair, AP site formation"/>
    <property type="evidence" value="ECO:0007669"/>
    <property type="project" value="TreeGrafter"/>
</dbReference>
<dbReference type="FunFam" id="1.10.340.30:FF:000004">
    <property type="entry name" value="DNA-3-methyladenine glycosylase II"/>
    <property type="match status" value="1"/>
</dbReference>
<dbReference type="PANTHER" id="PTHR43003">
    <property type="entry name" value="DNA-3-METHYLADENINE GLYCOSYLASE"/>
    <property type="match status" value="1"/>
</dbReference>
<dbReference type="AlphaFoldDB" id="A0A545T157"/>
<evidence type="ECO:0000256" key="5">
    <source>
        <dbReference type="ARBA" id="ARBA00023204"/>
    </source>
</evidence>
<evidence type="ECO:0000256" key="1">
    <source>
        <dbReference type="ARBA" id="ARBA00000086"/>
    </source>
</evidence>
<evidence type="ECO:0000256" key="4">
    <source>
        <dbReference type="ARBA" id="ARBA00022763"/>
    </source>
</evidence>
<comment type="similarity">
    <text evidence="2">Belongs to the alkylbase DNA glycosidase AlkA family.</text>
</comment>
<dbReference type="EC" id="3.2.2.21" evidence="3"/>
<dbReference type="Proteomes" id="UP000317839">
    <property type="component" value="Unassembled WGS sequence"/>
</dbReference>
<comment type="caution">
    <text evidence="7">The sequence shown here is derived from an EMBL/GenBank/DDBJ whole genome shotgun (WGS) entry which is preliminary data.</text>
</comment>
<comment type="catalytic activity">
    <reaction evidence="1">
        <text>Hydrolysis of alkylated DNA, releasing 3-methyladenine, 3-methylguanine, 7-methylguanine and 7-methyladenine.</text>
        <dbReference type="EC" id="3.2.2.21"/>
    </reaction>
</comment>
<evidence type="ECO:0000313" key="8">
    <source>
        <dbReference type="Proteomes" id="UP000317839"/>
    </source>
</evidence>
<dbReference type="OrthoDB" id="9811249at2"/>
<dbReference type="Gene3D" id="1.10.1670.40">
    <property type="match status" value="1"/>
</dbReference>
<name>A0A545T157_9GAMM</name>
<sequence length="201" mass="22741">MLITPRNLTKAYKVLLNCEYLGNTVKAHGKPKLDPPSRDPFDTLIQSIISQQLSVKAAETIENRVRDLVGKQFRPGKLLAVSHQDLRGCGLSNRKAEYVQGIADAVKRRKISFNKLANASNEEVIAKLVELRGIGQWTAEMFMIFSLGRMDIFSPLDVGLQRGMRSLFGEEAIDLSTMEKLAERWSPYRSVASWYLWKIVD</sequence>
<dbReference type="SMART" id="SM00478">
    <property type="entry name" value="ENDO3c"/>
    <property type="match status" value="1"/>
</dbReference>
<dbReference type="InterPro" id="IPR011257">
    <property type="entry name" value="DNA_glycosylase"/>
</dbReference>